<dbReference type="AlphaFoldDB" id="A0A3P8TR96"/>
<dbReference type="Ensembl" id="ENSAPET00000029402.1">
    <property type="protein sequence ID" value="ENSAPEP00000028645.1"/>
    <property type="gene ID" value="ENSAPEG00000020307.1"/>
</dbReference>
<reference evidence="5" key="3">
    <citation type="submission" date="2025-09" db="UniProtKB">
        <authorList>
            <consortium name="Ensembl"/>
        </authorList>
    </citation>
    <scope>IDENTIFICATION</scope>
</reference>
<evidence type="ECO:0000313" key="6">
    <source>
        <dbReference type="Proteomes" id="UP000265080"/>
    </source>
</evidence>
<sequence>RLHLVQMASAVQPSRRRGSSKSGKNLRQVTVLRKAELQRIQDRPSRLKKEKERLREAAEQREALHQQSKEVVKLWSNTITGQRQKKLEAKMIREQIEEEKRKLMDIEEAKYKEQKRKEIIERAKTQQYYQTDRVKGLHRALLLTEVLKERDAQVELKQRQKSATKDADKEYVEMVKSREDEALRQEQEKVKQKKLQRQAAEEDLKNQMKENEKVREQLKLEDKKDGEEIQRLLEQYQLEQRMESGRQANERRNLMLAQMVRDLLRAINAQKQEAEEEQRKLFLSAKQKMIKLRNEKEKELFREAQMRRERIMGKLTVKQQEEAVSEEQRIAKAVAEQDAKQAQEQQEKEEKKAEMLKSIAAHRESMRREKEQMEKTAKQNKQDTLQRITEADRIFSEEQQLEAKKTRENEIKLQDFNVTLMAEKSARQQRLKEEEHEFDAKNAEFMAEEENKFQQYSQSVINAAAVAQKNLFPLCKAAREGIGGGQGPVFGGFRPSYLVQDRTGAQMPKYVSGTTEDIKKRNEVVDIQEAKRRLGFTW</sequence>
<dbReference type="InterPro" id="IPR043597">
    <property type="entry name" value="TPH_dom"/>
</dbReference>
<feature type="coiled-coil region" evidence="2">
    <location>
        <begin position="176"/>
        <end position="224"/>
    </location>
</feature>
<feature type="region of interest" description="Disordered" evidence="3">
    <location>
        <begin position="1"/>
        <end position="26"/>
    </location>
</feature>
<feature type="coiled-coil region" evidence="2">
    <location>
        <begin position="47"/>
        <end position="116"/>
    </location>
</feature>
<dbReference type="OMA" id="EMHFRSQ"/>
<accession>A0A3P8TR96</accession>
<dbReference type="PANTHER" id="PTHR28663">
    <property type="entry name" value="COILED-COIL DOMAIN-CONTAINING PROTEIN 173"/>
    <property type="match status" value="1"/>
</dbReference>
<dbReference type="PANTHER" id="PTHR28663:SF1">
    <property type="entry name" value="CILIA- AND FLAGELLA- ASSOCIATED PROTEIN 210"/>
    <property type="match status" value="1"/>
</dbReference>
<dbReference type="GO" id="GO:0005879">
    <property type="term" value="C:axonemal microtubule"/>
    <property type="evidence" value="ECO:0007669"/>
    <property type="project" value="TreeGrafter"/>
</dbReference>
<keyword evidence="1 2" id="KW-0175">Coiled coil</keyword>
<dbReference type="InterPro" id="IPR039986">
    <property type="entry name" value="CFAP210"/>
</dbReference>
<proteinExistence type="predicted"/>
<reference evidence="5 6" key="1">
    <citation type="submission" date="2018-03" db="EMBL/GenBank/DDBJ databases">
        <title>Finding Nemo's genes: A chromosome-scale reference assembly of the genome of the orange clownfish Amphiprion percula.</title>
        <authorList>
            <person name="Lehmann R."/>
        </authorList>
    </citation>
    <scope>NUCLEOTIDE SEQUENCE</scope>
</reference>
<dbReference type="GeneTree" id="ENSGT00940000165303"/>
<dbReference type="STRING" id="161767.ENSAPEP00000028645"/>
<feature type="domain" description="Trichohyalin-plectin-homology" evidence="4">
    <location>
        <begin position="129"/>
        <end position="468"/>
    </location>
</feature>
<evidence type="ECO:0000313" key="5">
    <source>
        <dbReference type="Ensembl" id="ENSAPEP00000028645.1"/>
    </source>
</evidence>
<protein>
    <submittedName>
        <fullName evidence="5">Cilia and flagella associated protein 210</fullName>
    </submittedName>
</protein>
<evidence type="ECO:0000259" key="4">
    <source>
        <dbReference type="Pfam" id="PF13868"/>
    </source>
</evidence>
<dbReference type="Proteomes" id="UP000265080">
    <property type="component" value="Chromosome 12"/>
</dbReference>
<organism evidence="5 6">
    <name type="scientific">Amphiprion percula</name>
    <name type="common">Orange clownfish</name>
    <name type="synonym">Lutjanus percula</name>
    <dbReference type="NCBI Taxonomy" id="161767"/>
    <lineage>
        <taxon>Eukaryota</taxon>
        <taxon>Metazoa</taxon>
        <taxon>Chordata</taxon>
        <taxon>Craniata</taxon>
        <taxon>Vertebrata</taxon>
        <taxon>Euteleostomi</taxon>
        <taxon>Actinopterygii</taxon>
        <taxon>Neopterygii</taxon>
        <taxon>Teleostei</taxon>
        <taxon>Neoteleostei</taxon>
        <taxon>Acanthomorphata</taxon>
        <taxon>Ovalentaria</taxon>
        <taxon>Pomacentridae</taxon>
        <taxon>Amphiprion</taxon>
    </lineage>
</organism>
<evidence type="ECO:0000256" key="3">
    <source>
        <dbReference type="SAM" id="MobiDB-lite"/>
    </source>
</evidence>
<keyword evidence="6" id="KW-1185">Reference proteome</keyword>
<dbReference type="Pfam" id="PF13868">
    <property type="entry name" value="TPH"/>
    <property type="match status" value="1"/>
</dbReference>
<evidence type="ECO:0000256" key="2">
    <source>
        <dbReference type="SAM" id="Coils"/>
    </source>
</evidence>
<evidence type="ECO:0000256" key="1">
    <source>
        <dbReference type="ARBA" id="ARBA00023054"/>
    </source>
</evidence>
<feature type="coiled-coil region" evidence="2">
    <location>
        <begin position="317"/>
        <end position="383"/>
    </location>
</feature>
<reference evidence="5" key="2">
    <citation type="submission" date="2025-08" db="UniProtKB">
        <authorList>
            <consortium name="Ensembl"/>
        </authorList>
    </citation>
    <scope>IDENTIFICATION</scope>
</reference>
<name>A0A3P8TR96_AMPPE</name>